<gene>
    <name evidence="1" type="primary">PLESTB001907</name>
    <name evidence="1" type="ORF">PLESTB_001288200</name>
</gene>
<keyword evidence="2" id="KW-1185">Reference proteome</keyword>
<dbReference type="EMBL" id="BRXU01000020">
    <property type="protein sequence ID" value="GLC57910.1"/>
    <property type="molecule type" value="Genomic_DNA"/>
</dbReference>
<protein>
    <submittedName>
        <fullName evidence="1">Uncharacterized protein</fullName>
    </submittedName>
</protein>
<sequence length="266" mass="27073">MTPGTGSTAAMPYYIALHVRPYPDTCFEYFAGMRHFDGAAAAKVCRNPRLLLRMVPLVRQLLHARATATTAAAHTTAAVNISTTTATTTTSTTSSTTAAAATASPPVPAALFVMSHPRVREVLRRELRRLWAAAESEAAAAAGGGGGRGGGLPPPPLPALFFLDSSYLPEGQLRNHVATNSLLSMVEQEVCRMAGAFVGTKASSISVLVAQERVAAAADYAAAEAGKEGNGAGVLIREAAAVEAGGWAGWNGTGGGGGGGGVTILL</sequence>
<dbReference type="Proteomes" id="UP001165080">
    <property type="component" value="Unassembled WGS sequence"/>
</dbReference>
<comment type="caution">
    <text evidence="1">The sequence shown here is derived from an EMBL/GenBank/DDBJ whole genome shotgun (WGS) entry which is preliminary data.</text>
</comment>
<name>A0A9W6BTX0_9CHLO</name>
<evidence type="ECO:0000313" key="1">
    <source>
        <dbReference type="EMBL" id="GLC57910.1"/>
    </source>
</evidence>
<accession>A0A9W6BTX0</accession>
<evidence type="ECO:0000313" key="2">
    <source>
        <dbReference type="Proteomes" id="UP001165080"/>
    </source>
</evidence>
<reference evidence="1 2" key="1">
    <citation type="journal article" date="2023" name="Commun. Biol.">
        <title>Reorganization of the ancestral sex-determining regions during the evolution of trioecy in Pleodorina starrii.</title>
        <authorList>
            <person name="Takahashi K."/>
            <person name="Suzuki S."/>
            <person name="Kawai-Toyooka H."/>
            <person name="Yamamoto K."/>
            <person name="Hamaji T."/>
            <person name="Ootsuki R."/>
            <person name="Yamaguchi H."/>
            <person name="Kawachi M."/>
            <person name="Higashiyama T."/>
            <person name="Nozaki H."/>
        </authorList>
    </citation>
    <scope>NUCLEOTIDE SEQUENCE [LARGE SCALE GENOMIC DNA]</scope>
    <source>
        <strain evidence="1 2">NIES-4479</strain>
    </source>
</reference>
<dbReference type="AlphaFoldDB" id="A0A9W6BTX0"/>
<dbReference type="Gene3D" id="3.40.50.11350">
    <property type="match status" value="1"/>
</dbReference>
<organism evidence="1 2">
    <name type="scientific">Pleodorina starrii</name>
    <dbReference type="NCBI Taxonomy" id="330485"/>
    <lineage>
        <taxon>Eukaryota</taxon>
        <taxon>Viridiplantae</taxon>
        <taxon>Chlorophyta</taxon>
        <taxon>core chlorophytes</taxon>
        <taxon>Chlorophyceae</taxon>
        <taxon>CS clade</taxon>
        <taxon>Chlamydomonadales</taxon>
        <taxon>Volvocaceae</taxon>
        <taxon>Pleodorina</taxon>
    </lineage>
</organism>
<proteinExistence type="predicted"/>